<proteinExistence type="predicted"/>
<accession>A0ABT7EZE9</accession>
<protein>
    <recommendedName>
        <fullName evidence="3">DUF3168 domain-containing protein</fullName>
    </recommendedName>
</protein>
<evidence type="ECO:0000313" key="1">
    <source>
        <dbReference type="EMBL" id="MDK3017624.1"/>
    </source>
</evidence>
<sequence>MERDLKDLLKTMGHPVVWGAFGADVGYPRIALQRVSTVTRYSLKDRADIEGARVQVTVSAATYGEIITICRQLSQVMTDFRGGAVISCREISRRDSFSETGGDVIRQQMLDFWVRYRA</sequence>
<dbReference type="Proteomes" id="UP001243757">
    <property type="component" value="Unassembled WGS sequence"/>
</dbReference>
<reference evidence="1 2" key="1">
    <citation type="submission" date="2023-05" db="EMBL/GenBank/DDBJ databases">
        <title>Pseudodonghicola sp. nov.</title>
        <authorList>
            <person name="Huang J."/>
        </authorList>
    </citation>
    <scope>NUCLEOTIDE SEQUENCE [LARGE SCALE GENOMIC DNA]</scope>
    <source>
        <strain evidence="1 2">IC7</strain>
    </source>
</reference>
<name>A0ABT7EZE9_9RHOB</name>
<dbReference type="RefSeq" id="WP_284480436.1">
    <property type="nucleotide sequence ID" value="NZ_JASNJD010000004.1"/>
</dbReference>
<evidence type="ECO:0008006" key="3">
    <source>
        <dbReference type="Google" id="ProtNLM"/>
    </source>
</evidence>
<comment type="caution">
    <text evidence="1">The sequence shown here is derived from an EMBL/GenBank/DDBJ whole genome shotgun (WGS) entry which is preliminary data.</text>
</comment>
<organism evidence="1 2">
    <name type="scientific">Pseudodonghicola flavimaris</name>
    <dbReference type="NCBI Taxonomy" id="3050036"/>
    <lineage>
        <taxon>Bacteria</taxon>
        <taxon>Pseudomonadati</taxon>
        <taxon>Pseudomonadota</taxon>
        <taxon>Alphaproteobacteria</taxon>
        <taxon>Rhodobacterales</taxon>
        <taxon>Paracoccaceae</taxon>
        <taxon>Pseudodonghicola</taxon>
    </lineage>
</organism>
<keyword evidence="2" id="KW-1185">Reference proteome</keyword>
<gene>
    <name evidence="1" type="ORF">QO033_08035</name>
</gene>
<dbReference type="EMBL" id="JASNJD010000004">
    <property type="protein sequence ID" value="MDK3017624.1"/>
    <property type="molecule type" value="Genomic_DNA"/>
</dbReference>
<evidence type="ECO:0000313" key="2">
    <source>
        <dbReference type="Proteomes" id="UP001243757"/>
    </source>
</evidence>